<dbReference type="GO" id="GO:0051213">
    <property type="term" value="F:dioxygenase activity"/>
    <property type="evidence" value="ECO:0007669"/>
    <property type="project" value="UniProtKB-KW"/>
</dbReference>
<evidence type="ECO:0000313" key="2">
    <source>
        <dbReference type="EMBL" id="ENN88267.1"/>
    </source>
</evidence>
<dbReference type="CDD" id="cd06587">
    <property type="entry name" value="VOC"/>
    <property type="match status" value="1"/>
</dbReference>
<dbReference type="InterPro" id="IPR004360">
    <property type="entry name" value="Glyas_Fos-R_dOase_dom"/>
</dbReference>
<dbReference type="Pfam" id="PF00903">
    <property type="entry name" value="Glyoxalase"/>
    <property type="match status" value="1"/>
</dbReference>
<dbReference type="EMBL" id="AQHN01000036">
    <property type="protein sequence ID" value="ENN88267.1"/>
    <property type="molecule type" value="Genomic_DNA"/>
</dbReference>
<comment type="caution">
    <text evidence="2">The sequence shown here is derived from an EMBL/GenBank/DDBJ whole genome shotgun (WGS) entry which is preliminary data.</text>
</comment>
<keyword evidence="2" id="KW-0560">Oxidoreductase</keyword>
<dbReference type="STRING" id="363754.RHSP_61425"/>
<organism evidence="2 3">
    <name type="scientific">Rhizobium freirei PRF 81</name>
    <dbReference type="NCBI Taxonomy" id="363754"/>
    <lineage>
        <taxon>Bacteria</taxon>
        <taxon>Pseudomonadati</taxon>
        <taxon>Pseudomonadota</taxon>
        <taxon>Alphaproteobacteria</taxon>
        <taxon>Hyphomicrobiales</taxon>
        <taxon>Rhizobiaceae</taxon>
        <taxon>Rhizobium/Agrobacterium group</taxon>
        <taxon>Rhizobium</taxon>
    </lineage>
</organism>
<dbReference type="RefSeq" id="WP_004113614.1">
    <property type="nucleotide sequence ID" value="NZ_AQHN01000036.1"/>
</dbReference>
<name>N6VB22_9HYPH</name>
<dbReference type="PATRIC" id="fig|363754.4.peg.1790"/>
<sequence>MTPKPHIVGINHVALEVADIEGALHFYGSIFNFELRGCEKDKDGRPVMAFIDMGDQFLALSKGRHQPPDRSRHFGLVVDDRSTVRRLAVAAGATLLDGPFLDFLDPWGNRIEVVEYRDLQFSKTEGVLRSMGLHLDKTEKAVDEIRQKGMA</sequence>
<dbReference type="Proteomes" id="UP000012429">
    <property type="component" value="Unassembled WGS sequence"/>
</dbReference>
<dbReference type="PROSITE" id="PS51819">
    <property type="entry name" value="VOC"/>
    <property type="match status" value="1"/>
</dbReference>
<dbReference type="AlphaFoldDB" id="N6VB22"/>
<gene>
    <name evidence="2" type="ORF">RHSP_61425</name>
</gene>
<accession>N6VB22</accession>
<protein>
    <submittedName>
        <fullName evidence="2">Glyoxalase/bleomycin resistance protein/dioxygenase</fullName>
    </submittedName>
</protein>
<dbReference type="Gene3D" id="3.10.180.10">
    <property type="entry name" value="2,3-Dihydroxybiphenyl 1,2-Dioxygenase, domain 1"/>
    <property type="match status" value="1"/>
</dbReference>
<dbReference type="InterPro" id="IPR037523">
    <property type="entry name" value="VOC_core"/>
</dbReference>
<evidence type="ECO:0000259" key="1">
    <source>
        <dbReference type="PROSITE" id="PS51819"/>
    </source>
</evidence>
<reference evidence="2 3" key="1">
    <citation type="journal article" date="2012" name="BMC Genomics">
        <title>Genomic basis of broad host range and environmental adaptability of Rhizobium tropici CIAT 899 and Rhizobium sp. PRF 81 which are used in inoculants for common bean (Phaseolus vulgaris L.).</title>
        <authorList>
            <person name="Ormeno-Orrillo E."/>
            <person name="Menna P."/>
            <person name="Almeida L.G."/>
            <person name="Ollero F.J."/>
            <person name="Nicolas M.F."/>
            <person name="Pains Rodrigues E."/>
            <person name="Shigueyoshi Nakatani A."/>
            <person name="Silva Batista J.S."/>
            <person name="Oliveira Chueire L.M."/>
            <person name="Souza R.C."/>
            <person name="Ribeiro Vasconcelos A.T."/>
            <person name="Megias M."/>
            <person name="Hungria M."/>
            <person name="Martinez-Romero E."/>
        </authorList>
    </citation>
    <scope>NUCLEOTIDE SEQUENCE [LARGE SCALE GENOMIC DNA]</scope>
    <source>
        <strain evidence="2 3">PRF 81</strain>
    </source>
</reference>
<dbReference type="InterPro" id="IPR029068">
    <property type="entry name" value="Glyas_Bleomycin-R_OHBP_Dase"/>
</dbReference>
<feature type="domain" description="VOC" evidence="1">
    <location>
        <begin position="9"/>
        <end position="129"/>
    </location>
</feature>
<evidence type="ECO:0000313" key="3">
    <source>
        <dbReference type="Proteomes" id="UP000012429"/>
    </source>
</evidence>
<keyword evidence="3" id="KW-1185">Reference proteome</keyword>
<keyword evidence="2" id="KW-0223">Dioxygenase</keyword>
<dbReference type="OrthoDB" id="9798430at2"/>
<dbReference type="SUPFAM" id="SSF54593">
    <property type="entry name" value="Glyoxalase/Bleomycin resistance protein/Dihydroxybiphenyl dioxygenase"/>
    <property type="match status" value="1"/>
</dbReference>
<proteinExistence type="predicted"/>